<dbReference type="Proteomes" id="UP000247792">
    <property type="component" value="Unassembled WGS sequence"/>
</dbReference>
<dbReference type="OrthoDB" id="8904594at2"/>
<name>A0A318JCG3_9BURK</name>
<evidence type="ECO:0000313" key="2">
    <source>
        <dbReference type="Proteomes" id="UP000247792"/>
    </source>
</evidence>
<proteinExistence type="predicted"/>
<evidence type="ECO:0008006" key="3">
    <source>
        <dbReference type="Google" id="ProtNLM"/>
    </source>
</evidence>
<accession>A0A318JCG3</accession>
<reference evidence="1 2" key="1">
    <citation type="submission" date="2018-05" db="EMBL/GenBank/DDBJ databases">
        <title>Genomic Encyclopedia of Type Strains, Phase IV (KMG-IV): sequencing the most valuable type-strain genomes for metagenomic binning, comparative biology and taxonomic classification.</title>
        <authorList>
            <person name="Goeker M."/>
        </authorList>
    </citation>
    <scope>NUCLEOTIDE SEQUENCE [LARGE SCALE GENOMIC DNA]</scope>
    <source>
        <strain evidence="1 2">DSM 19792</strain>
    </source>
</reference>
<dbReference type="EMBL" id="QJKB01000007">
    <property type="protein sequence ID" value="PXX41518.1"/>
    <property type="molecule type" value="Genomic_DNA"/>
</dbReference>
<organism evidence="1 2">
    <name type="scientific">Undibacterium pigrum</name>
    <dbReference type="NCBI Taxonomy" id="401470"/>
    <lineage>
        <taxon>Bacteria</taxon>
        <taxon>Pseudomonadati</taxon>
        <taxon>Pseudomonadota</taxon>
        <taxon>Betaproteobacteria</taxon>
        <taxon>Burkholderiales</taxon>
        <taxon>Oxalobacteraceae</taxon>
        <taxon>Undibacterium</taxon>
    </lineage>
</organism>
<keyword evidence="2" id="KW-1185">Reference proteome</keyword>
<sequence length="165" mass="18357">MAVNYSFSFTSPAKPVQKLIEYSYNEFLIDLPVHWKPVPSTESNTITFQSGIEDASIIISADFYDIPPSKAQAVAERCVESRLSVHEQQFPARVEVIQRSIHAHSGGVGLELSYAAAVPGDHMFVYLGYVTPRKILNFTLVCGPDRSKASTLFNATIQHFRPKLP</sequence>
<comment type="caution">
    <text evidence="1">The sequence shown here is derived from an EMBL/GenBank/DDBJ whole genome shotgun (WGS) entry which is preliminary data.</text>
</comment>
<evidence type="ECO:0000313" key="1">
    <source>
        <dbReference type="EMBL" id="PXX41518.1"/>
    </source>
</evidence>
<gene>
    <name evidence="1" type="ORF">DFR42_107169</name>
</gene>
<dbReference type="AlphaFoldDB" id="A0A318JCG3"/>
<protein>
    <recommendedName>
        <fullName evidence="3">DUF1795 domain-containing protein</fullName>
    </recommendedName>
</protein>